<dbReference type="WBParaSite" id="ACRNAN_scaffold22354.g9239.t1">
    <property type="protein sequence ID" value="ACRNAN_scaffold22354.g9239.t1"/>
    <property type="gene ID" value="ACRNAN_scaffold22354.g9239"/>
</dbReference>
<evidence type="ECO:0000256" key="4">
    <source>
        <dbReference type="ARBA" id="ARBA00022679"/>
    </source>
</evidence>
<evidence type="ECO:0000256" key="6">
    <source>
        <dbReference type="ARBA" id="ARBA00023163"/>
    </source>
</evidence>
<dbReference type="GO" id="GO:0000428">
    <property type="term" value="C:DNA-directed RNA polymerase complex"/>
    <property type="evidence" value="ECO:0007669"/>
    <property type="project" value="UniProtKB-KW"/>
</dbReference>
<comment type="similarity">
    <text evidence="1">Belongs to the RNA polymerase beta chain family.</text>
</comment>
<dbReference type="Pfam" id="PF04560">
    <property type="entry name" value="RNA_pol_Rpb2_7"/>
    <property type="match status" value="1"/>
</dbReference>
<keyword evidence="6" id="KW-0804">Transcription</keyword>
<dbReference type="GO" id="GO:0006351">
    <property type="term" value="P:DNA-templated transcription"/>
    <property type="evidence" value="ECO:0007669"/>
    <property type="project" value="InterPro"/>
</dbReference>
<proteinExistence type="inferred from homology"/>
<keyword evidence="8" id="KW-1185">Reference proteome</keyword>
<organism evidence="8 9">
    <name type="scientific">Acrobeloides nanus</name>
    <dbReference type="NCBI Taxonomy" id="290746"/>
    <lineage>
        <taxon>Eukaryota</taxon>
        <taxon>Metazoa</taxon>
        <taxon>Ecdysozoa</taxon>
        <taxon>Nematoda</taxon>
        <taxon>Chromadorea</taxon>
        <taxon>Rhabditida</taxon>
        <taxon>Tylenchina</taxon>
        <taxon>Cephalobomorpha</taxon>
        <taxon>Cephaloboidea</taxon>
        <taxon>Cephalobidae</taxon>
        <taxon>Acrobeloides</taxon>
    </lineage>
</organism>
<dbReference type="Proteomes" id="UP000887540">
    <property type="component" value="Unplaced"/>
</dbReference>
<dbReference type="PANTHER" id="PTHR20856">
    <property type="entry name" value="DNA-DIRECTED RNA POLYMERASE I SUBUNIT 2"/>
    <property type="match status" value="1"/>
</dbReference>
<evidence type="ECO:0000256" key="1">
    <source>
        <dbReference type="ARBA" id="ARBA00006835"/>
    </source>
</evidence>
<dbReference type="GO" id="GO:0003677">
    <property type="term" value="F:DNA binding"/>
    <property type="evidence" value="ECO:0007669"/>
    <property type="project" value="InterPro"/>
</dbReference>
<evidence type="ECO:0000259" key="7">
    <source>
        <dbReference type="Pfam" id="PF04560"/>
    </source>
</evidence>
<dbReference type="InterPro" id="IPR015712">
    <property type="entry name" value="DNA-dir_RNA_pol_su2"/>
</dbReference>
<sequence length="84" mass="9667">MERDALIAHGSAFCLQDRLFNCSDRDSAYICRRCGSLLSATRLRPELIKMNEKRISISEAKATKFSWFKYLESSATWLLNCPQC</sequence>
<evidence type="ECO:0000256" key="3">
    <source>
        <dbReference type="ARBA" id="ARBA00022478"/>
    </source>
</evidence>
<evidence type="ECO:0000256" key="5">
    <source>
        <dbReference type="ARBA" id="ARBA00022695"/>
    </source>
</evidence>
<evidence type="ECO:0000313" key="9">
    <source>
        <dbReference type="WBParaSite" id="ACRNAN_scaffold22354.g9239.t1"/>
    </source>
</evidence>
<keyword evidence="3" id="KW-0240">DNA-directed RNA polymerase</keyword>
<reference evidence="9" key="1">
    <citation type="submission" date="2022-11" db="UniProtKB">
        <authorList>
            <consortium name="WormBaseParasite"/>
        </authorList>
    </citation>
    <scope>IDENTIFICATION</scope>
</reference>
<dbReference type="Gene3D" id="3.90.1800.10">
    <property type="entry name" value="RNA polymerase alpha subunit dimerisation domain"/>
    <property type="match status" value="1"/>
</dbReference>
<keyword evidence="4" id="KW-0808">Transferase</keyword>
<accession>A0A914DAP6</accession>
<dbReference type="EC" id="2.7.7.6" evidence="2"/>
<dbReference type="SUPFAM" id="SSF64484">
    <property type="entry name" value="beta and beta-prime subunits of DNA dependent RNA-polymerase"/>
    <property type="match status" value="1"/>
</dbReference>
<evidence type="ECO:0000256" key="2">
    <source>
        <dbReference type="ARBA" id="ARBA00012418"/>
    </source>
</evidence>
<feature type="domain" description="RNA polymerase Rpb2" evidence="7">
    <location>
        <begin position="1"/>
        <end position="41"/>
    </location>
</feature>
<dbReference type="InterPro" id="IPR007641">
    <property type="entry name" value="RNA_pol_Rpb2_7"/>
</dbReference>
<dbReference type="GO" id="GO:0032549">
    <property type="term" value="F:ribonucleoside binding"/>
    <property type="evidence" value="ECO:0007669"/>
    <property type="project" value="InterPro"/>
</dbReference>
<dbReference type="GO" id="GO:0003899">
    <property type="term" value="F:DNA-directed RNA polymerase activity"/>
    <property type="evidence" value="ECO:0007669"/>
    <property type="project" value="UniProtKB-EC"/>
</dbReference>
<evidence type="ECO:0000313" key="8">
    <source>
        <dbReference type="Proteomes" id="UP000887540"/>
    </source>
</evidence>
<keyword evidence="5" id="KW-0548">Nucleotidyltransferase</keyword>
<protein>
    <recommendedName>
        <fullName evidence="2">DNA-directed RNA polymerase</fullName>
        <ecNumber evidence="2">2.7.7.6</ecNumber>
    </recommendedName>
</protein>
<dbReference type="AlphaFoldDB" id="A0A914DAP6"/>
<name>A0A914DAP6_9BILA</name>